<dbReference type="GO" id="GO:0016682">
    <property type="term" value="F:oxidoreductase activity, acting on diphenols and related substances as donors, oxygen as acceptor"/>
    <property type="evidence" value="ECO:0007669"/>
    <property type="project" value="TreeGrafter"/>
</dbReference>
<reference evidence="8 9" key="1">
    <citation type="submission" date="2019-03" db="EMBL/GenBank/DDBJ databases">
        <title>Genomic Encyclopedia of Type Strains, Phase IV (KMG-IV): sequencing the most valuable type-strain genomes for metagenomic binning, comparative biology and taxonomic classification.</title>
        <authorList>
            <person name="Goeker M."/>
        </authorList>
    </citation>
    <scope>NUCLEOTIDE SEQUENCE [LARGE SCALE GENOMIC DNA]</scope>
    <source>
        <strain evidence="8 9">DSM 25082</strain>
    </source>
</reference>
<dbReference type="GO" id="GO:0019646">
    <property type="term" value="P:aerobic electron transport chain"/>
    <property type="evidence" value="ECO:0007669"/>
    <property type="project" value="TreeGrafter"/>
</dbReference>
<dbReference type="GO" id="GO:0005886">
    <property type="term" value="C:plasma membrane"/>
    <property type="evidence" value="ECO:0007669"/>
    <property type="project" value="UniProtKB-SubCell"/>
</dbReference>
<dbReference type="PANTHER" id="PTHR43141:SF2">
    <property type="entry name" value="BLR3729 PROTEIN"/>
    <property type="match status" value="1"/>
</dbReference>
<comment type="similarity">
    <text evidence="2">Belongs to the cytochrome ubiquinol oxidase subunit 2 family.</text>
</comment>
<name>A0A4R6MT28_9BURK</name>
<evidence type="ECO:0000256" key="6">
    <source>
        <dbReference type="ARBA" id="ARBA00023136"/>
    </source>
</evidence>
<evidence type="ECO:0000256" key="1">
    <source>
        <dbReference type="ARBA" id="ARBA00004651"/>
    </source>
</evidence>
<dbReference type="GO" id="GO:0009055">
    <property type="term" value="F:electron transfer activity"/>
    <property type="evidence" value="ECO:0007669"/>
    <property type="project" value="TreeGrafter"/>
</dbReference>
<feature type="transmembrane region" description="Helical" evidence="7">
    <location>
        <begin position="222"/>
        <end position="241"/>
    </location>
</feature>
<feature type="transmembrane region" description="Helical" evidence="7">
    <location>
        <begin position="152"/>
        <end position="173"/>
    </location>
</feature>
<dbReference type="PANTHER" id="PTHR43141">
    <property type="entry name" value="CYTOCHROME BD2 SUBUNIT II"/>
    <property type="match status" value="1"/>
</dbReference>
<keyword evidence="4 7" id="KW-0812">Transmembrane</keyword>
<keyword evidence="9" id="KW-1185">Reference proteome</keyword>
<evidence type="ECO:0000313" key="9">
    <source>
        <dbReference type="Proteomes" id="UP000295357"/>
    </source>
</evidence>
<comment type="caution">
    <text evidence="8">The sequence shown here is derived from an EMBL/GenBank/DDBJ whole genome shotgun (WGS) entry which is preliminary data.</text>
</comment>
<evidence type="ECO:0000313" key="8">
    <source>
        <dbReference type="EMBL" id="TDP05505.1"/>
    </source>
</evidence>
<dbReference type="EMBL" id="SNXE01000011">
    <property type="protein sequence ID" value="TDP05505.1"/>
    <property type="molecule type" value="Genomic_DNA"/>
</dbReference>
<dbReference type="InterPro" id="IPR003317">
    <property type="entry name" value="Cyt-d_oxidase_su2"/>
</dbReference>
<feature type="transmembrane region" description="Helical" evidence="7">
    <location>
        <begin position="297"/>
        <end position="319"/>
    </location>
</feature>
<feature type="transmembrane region" description="Helical" evidence="7">
    <location>
        <begin position="120"/>
        <end position="140"/>
    </location>
</feature>
<keyword evidence="5 7" id="KW-1133">Transmembrane helix</keyword>
<dbReference type="AlphaFoldDB" id="A0A4R6MT28"/>
<evidence type="ECO:0000256" key="5">
    <source>
        <dbReference type="ARBA" id="ARBA00022989"/>
    </source>
</evidence>
<organism evidence="8 9">
    <name type="scientific">Roseateles asaccharophilus</name>
    <dbReference type="NCBI Taxonomy" id="582607"/>
    <lineage>
        <taxon>Bacteria</taxon>
        <taxon>Pseudomonadati</taxon>
        <taxon>Pseudomonadota</taxon>
        <taxon>Betaproteobacteria</taxon>
        <taxon>Burkholderiales</taxon>
        <taxon>Sphaerotilaceae</taxon>
        <taxon>Roseateles</taxon>
    </lineage>
</organism>
<comment type="subcellular location">
    <subcellularLocation>
        <location evidence="1">Cell membrane</location>
        <topology evidence="1">Multi-pass membrane protein</topology>
    </subcellularLocation>
</comment>
<gene>
    <name evidence="8" type="ORF">DFR39_1119</name>
</gene>
<keyword evidence="3" id="KW-1003">Cell membrane</keyword>
<feature type="transmembrane region" description="Helical" evidence="7">
    <location>
        <begin position="194"/>
        <end position="210"/>
    </location>
</feature>
<feature type="transmembrane region" description="Helical" evidence="7">
    <location>
        <begin position="7"/>
        <end position="26"/>
    </location>
</feature>
<accession>A0A4R6MT28</accession>
<evidence type="ECO:0000256" key="3">
    <source>
        <dbReference type="ARBA" id="ARBA00022475"/>
    </source>
</evidence>
<evidence type="ECO:0000256" key="7">
    <source>
        <dbReference type="SAM" id="Phobius"/>
    </source>
</evidence>
<sequence length="332" mass="35938">MMGLDHAMPLIFLGLMGLAMLIYVVLDGYDLGVGLLMLGASDAHKDRMVASIGPFWDANETWLVLGVGTLLIAFPKAQGLILNALYLPVCLMLLGLILRGVAFDFRVKVDAQWKPLWNRAFMAGSLLAALAQGWMLGRYITGLQSGWAFDLFAAAIALALAAAYALLGAGWLLMKTEGALQRLALARAKQAWPAVVLGLALISVATPWVSPTVRERWFQMPGLIALMPIPLMCGLALLVLRAQLNSSRVLGKLCWLPFALTVAVMVLGFFGVAYSLYPYVMVDRMTAWEAAAAPASLRFILVGCAISVPVILAYTAFAYRVFWGKAGELHYG</sequence>
<evidence type="ECO:0000256" key="4">
    <source>
        <dbReference type="ARBA" id="ARBA00022692"/>
    </source>
</evidence>
<keyword evidence="6 7" id="KW-0472">Membrane</keyword>
<feature type="transmembrane region" description="Helical" evidence="7">
    <location>
        <begin position="80"/>
        <end position="99"/>
    </location>
</feature>
<dbReference type="Proteomes" id="UP000295357">
    <property type="component" value="Unassembled WGS sequence"/>
</dbReference>
<proteinExistence type="inferred from homology"/>
<dbReference type="Pfam" id="PF02322">
    <property type="entry name" value="Cyt_bd_oxida_II"/>
    <property type="match status" value="1"/>
</dbReference>
<dbReference type="GO" id="GO:0070069">
    <property type="term" value="C:cytochrome complex"/>
    <property type="evidence" value="ECO:0007669"/>
    <property type="project" value="TreeGrafter"/>
</dbReference>
<feature type="transmembrane region" description="Helical" evidence="7">
    <location>
        <begin position="253"/>
        <end position="277"/>
    </location>
</feature>
<evidence type="ECO:0000256" key="2">
    <source>
        <dbReference type="ARBA" id="ARBA00007543"/>
    </source>
</evidence>
<protein>
    <submittedName>
        <fullName evidence="8">Cytochrome bd-I ubiquinol oxidase subunit 2 apoprotein</fullName>
    </submittedName>
</protein>